<keyword evidence="1" id="KW-0812">Transmembrane</keyword>
<feature type="transmembrane region" description="Helical" evidence="1">
    <location>
        <begin position="257"/>
        <end position="276"/>
    </location>
</feature>
<dbReference type="Proteomes" id="UP001259982">
    <property type="component" value="Unassembled WGS sequence"/>
</dbReference>
<feature type="transmembrane region" description="Helical" evidence="1">
    <location>
        <begin position="92"/>
        <end position="113"/>
    </location>
</feature>
<organism evidence="2 3">
    <name type="scientific">Spectribacter acetivorans</name>
    <dbReference type="NCBI Taxonomy" id="3075603"/>
    <lineage>
        <taxon>Bacteria</taxon>
        <taxon>Pseudomonadati</taxon>
        <taxon>Pseudomonadota</taxon>
        <taxon>Gammaproteobacteria</taxon>
        <taxon>Salinisphaerales</taxon>
        <taxon>Salinisphaeraceae</taxon>
        <taxon>Spectribacter</taxon>
    </lineage>
</organism>
<feature type="transmembrane region" description="Helical" evidence="1">
    <location>
        <begin position="220"/>
        <end position="245"/>
    </location>
</feature>
<keyword evidence="1" id="KW-1133">Transmembrane helix</keyword>
<keyword evidence="1" id="KW-0472">Membrane</keyword>
<protein>
    <submittedName>
        <fullName evidence="2">Uncharacterized protein</fullName>
    </submittedName>
</protein>
<comment type="caution">
    <text evidence="2">The sequence shown here is derived from an EMBL/GenBank/DDBJ whole genome shotgun (WGS) entry which is preliminary data.</text>
</comment>
<gene>
    <name evidence="2" type="ORF">RM531_15885</name>
</gene>
<sequence length="279" mass="30356">MKSTAKKSWDASTTTIEARDHFWTGSVAFLVTPYMQFWVIAGVFLFTREHGAGNVLRYAEEIGPLLIGSYGLVILIYGLLTRTRWPVKMLSMWYLWWLCGGVALAYAGGMIPYMTGSEEPVTLMAVPGCFLMVTSPLVMLVVSVAIGARGADRKAMKVDEYDDHYNYGGHGSEVMGGDVPVYRSMYSSMPRYIPAKKGEPDARIDSRLPKRSEASIGVRFVLAAAGIALAIIGFGAAVVIGFVGLEAVSIRIYSMEIISIGIGMLGVSRFGGVMAARYM</sequence>
<evidence type="ECO:0000256" key="1">
    <source>
        <dbReference type="SAM" id="Phobius"/>
    </source>
</evidence>
<keyword evidence="3" id="KW-1185">Reference proteome</keyword>
<evidence type="ECO:0000313" key="2">
    <source>
        <dbReference type="EMBL" id="MDT0619949.1"/>
    </source>
</evidence>
<feature type="transmembrane region" description="Helical" evidence="1">
    <location>
        <begin position="21"/>
        <end position="47"/>
    </location>
</feature>
<feature type="transmembrane region" description="Helical" evidence="1">
    <location>
        <begin position="62"/>
        <end position="80"/>
    </location>
</feature>
<name>A0ABU3BCD7_9GAMM</name>
<reference evidence="2 3" key="1">
    <citation type="submission" date="2023-09" db="EMBL/GenBank/DDBJ databases">
        <authorList>
            <person name="Rey-Velasco X."/>
        </authorList>
    </citation>
    <scope>NUCLEOTIDE SEQUENCE [LARGE SCALE GENOMIC DNA]</scope>
    <source>
        <strain evidence="2 3">P385</strain>
    </source>
</reference>
<evidence type="ECO:0000313" key="3">
    <source>
        <dbReference type="Proteomes" id="UP001259982"/>
    </source>
</evidence>
<dbReference type="RefSeq" id="WP_311660696.1">
    <property type="nucleotide sequence ID" value="NZ_JAVRHY010000028.1"/>
</dbReference>
<accession>A0ABU3BCD7</accession>
<feature type="transmembrane region" description="Helical" evidence="1">
    <location>
        <begin position="125"/>
        <end position="148"/>
    </location>
</feature>
<dbReference type="EMBL" id="JAVRHY010000028">
    <property type="protein sequence ID" value="MDT0619949.1"/>
    <property type="molecule type" value="Genomic_DNA"/>
</dbReference>
<proteinExistence type="predicted"/>